<sequence length="333" mass="38239">MRLLPPLLSSNHSAHLCGISWPLPIILDFLTRLFHRNDDPVANSLRDDVRKEMDEAALSSSSPPFILTSELVCRLTDEELLNVVDRIVGLLESDSCLNDDTILRICTFLKKKLKSAYLPELFRKAGRTTERYFHAFQSLLSLHINNFNLHPINSLLIPKPDTLQPTFDEWDDVDLSTIGVLEPLLSPSIDILFKFSFQQSSLHWEDRDDRAEMFITLSELCDCHAIAQCLSRIGFFSRIVGGLLDDNLFNEYKCGLCLFLRQPRDSSNERPARETLRNTAPHFVEEGWQDVLDFLLVQKQDSFEITARIKHVTEMMDHQGANLTIRQPGTERR</sequence>
<dbReference type="EMBL" id="JARBJD010000321">
    <property type="protein sequence ID" value="KAK2943937.1"/>
    <property type="molecule type" value="Genomic_DNA"/>
</dbReference>
<accession>A0ABQ9WWP7</accession>
<proteinExistence type="predicted"/>
<keyword evidence="2" id="KW-1185">Reference proteome</keyword>
<protein>
    <submittedName>
        <fullName evidence="1">Uncharacterized protein</fullName>
    </submittedName>
</protein>
<reference evidence="1 2" key="1">
    <citation type="journal article" date="2022" name="bioRxiv">
        <title>Genomics of Preaxostyla Flagellates Illuminates Evolutionary Transitions and the Path Towards Mitochondrial Loss.</title>
        <authorList>
            <person name="Novak L.V.F."/>
            <person name="Treitli S.C."/>
            <person name="Pyrih J."/>
            <person name="Halakuc P."/>
            <person name="Pipaliya S.V."/>
            <person name="Vacek V."/>
            <person name="Brzon O."/>
            <person name="Soukal P."/>
            <person name="Eme L."/>
            <person name="Dacks J.B."/>
            <person name="Karnkowska A."/>
            <person name="Elias M."/>
            <person name="Hampl V."/>
        </authorList>
    </citation>
    <scope>NUCLEOTIDE SEQUENCE [LARGE SCALE GENOMIC DNA]</scope>
    <source>
        <strain evidence="1">NAU3</strain>
        <tissue evidence="1">Gut</tissue>
    </source>
</reference>
<gene>
    <name evidence="1" type="ORF">BLNAU_21140</name>
</gene>
<evidence type="ECO:0000313" key="2">
    <source>
        <dbReference type="Proteomes" id="UP001281761"/>
    </source>
</evidence>
<evidence type="ECO:0000313" key="1">
    <source>
        <dbReference type="EMBL" id="KAK2943937.1"/>
    </source>
</evidence>
<organism evidence="1 2">
    <name type="scientific">Blattamonas nauphoetae</name>
    <dbReference type="NCBI Taxonomy" id="2049346"/>
    <lineage>
        <taxon>Eukaryota</taxon>
        <taxon>Metamonada</taxon>
        <taxon>Preaxostyla</taxon>
        <taxon>Oxymonadida</taxon>
        <taxon>Blattamonas</taxon>
    </lineage>
</organism>
<name>A0ABQ9WWP7_9EUKA</name>
<comment type="caution">
    <text evidence="1">The sequence shown here is derived from an EMBL/GenBank/DDBJ whole genome shotgun (WGS) entry which is preliminary data.</text>
</comment>
<dbReference type="Proteomes" id="UP001281761">
    <property type="component" value="Unassembled WGS sequence"/>
</dbReference>